<comment type="similarity">
    <text evidence="1">Belongs to the short-chain dehydrogenases/reductases (SDR) family.</text>
</comment>
<evidence type="ECO:0000313" key="3">
    <source>
        <dbReference type="EMBL" id="MCW3476799.1"/>
    </source>
</evidence>
<dbReference type="GO" id="GO:0016616">
    <property type="term" value="F:oxidoreductase activity, acting on the CH-OH group of donors, NAD or NADP as acceptor"/>
    <property type="evidence" value="ECO:0007669"/>
    <property type="project" value="TreeGrafter"/>
</dbReference>
<dbReference type="PANTHER" id="PTHR42760">
    <property type="entry name" value="SHORT-CHAIN DEHYDROGENASES/REDUCTASES FAMILY MEMBER"/>
    <property type="match status" value="1"/>
</dbReference>
<comment type="caution">
    <text evidence="3">The sequence shown here is derived from an EMBL/GenBank/DDBJ whole genome shotgun (WGS) entry which is preliminary data.</text>
</comment>
<dbReference type="InterPro" id="IPR020904">
    <property type="entry name" value="Sc_DH/Rdtase_CS"/>
</dbReference>
<dbReference type="GO" id="GO:0006633">
    <property type="term" value="P:fatty acid biosynthetic process"/>
    <property type="evidence" value="ECO:0007669"/>
    <property type="project" value="TreeGrafter"/>
</dbReference>
<dbReference type="GO" id="GO:0048038">
    <property type="term" value="F:quinone binding"/>
    <property type="evidence" value="ECO:0007669"/>
    <property type="project" value="TreeGrafter"/>
</dbReference>
<evidence type="ECO:0000256" key="1">
    <source>
        <dbReference type="ARBA" id="ARBA00006484"/>
    </source>
</evidence>
<evidence type="ECO:0000256" key="2">
    <source>
        <dbReference type="ARBA" id="ARBA00023002"/>
    </source>
</evidence>
<sequence>MVTGAATPLPVDLTGLRVAITAGANGIGRVMADSFAACGAGVFISDIDTAALKESGHPGMLADAGDLGAIESFMDAALAHHGGLDVLVNNAGIAGPTKRVEDITPEELDATLRIDLSAMFHTARRAVPALRQSGGGSIINLSSAAGRFGFPLRSPYAAAKWGVVGFTKTLAIELGPDGIRVNAILPGLVDGPRIRAVIRAKAQAAGVSDNEQTERMVANTSLRCFVTQQDIANMALYLCSPFGATISGQALAVDGDMQVLI</sequence>
<accession>A0AA41YNI8</accession>
<reference evidence="3" key="1">
    <citation type="submission" date="2022-09" db="EMBL/GenBank/DDBJ databases">
        <title>Rhodovastum sp. nov. RN2-1 isolated from soil in Seongnam, South Korea.</title>
        <authorList>
            <person name="Le N.T."/>
        </authorList>
    </citation>
    <scope>NUCLEOTIDE SEQUENCE</scope>
    <source>
        <strain evidence="3">RN2-1</strain>
    </source>
</reference>
<dbReference type="PROSITE" id="PS00061">
    <property type="entry name" value="ADH_SHORT"/>
    <property type="match status" value="1"/>
</dbReference>
<gene>
    <name evidence="3" type="ORF">OL599_19720</name>
</gene>
<dbReference type="CDD" id="cd05233">
    <property type="entry name" value="SDR_c"/>
    <property type="match status" value="1"/>
</dbReference>
<dbReference type="PRINTS" id="PR00081">
    <property type="entry name" value="GDHRDH"/>
</dbReference>
<dbReference type="Pfam" id="PF13561">
    <property type="entry name" value="adh_short_C2"/>
    <property type="match status" value="1"/>
</dbReference>
<name>A0AA41YNI8_9PROT</name>
<dbReference type="RefSeq" id="WP_264715632.1">
    <property type="nucleotide sequence ID" value="NZ_JAPDNT010000024.1"/>
</dbReference>
<keyword evidence="4" id="KW-1185">Reference proteome</keyword>
<evidence type="ECO:0000313" key="4">
    <source>
        <dbReference type="Proteomes" id="UP001165679"/>
    </source>
</evidence>
<dbReference type="Gene3D" id="3.40.50.720">
    <property type="entry name" value="NAD(P)-binding Rossmann-like Domain"/>
    <property type="match status" value="1"/>
</dbReference>
<proteinExistence type="inferred from homology"/>
<reference evidence="3" key="2">
    <citation type="submission" date="2022-10" db="EMBL/GenBank/DDBJ databases">
        <authorList>
            <person name="Trinh H.N."/>
        </authorList>
    </citation>
    <scope>NUCLEOTIDE SEQUENCE</scope>
    <source>
        <strain evidence="3">RN2-1</strain>
    </source>
</reference>
<dbReference type="InterPro" id="IPR036291">
    <property type="entry name" value="NAD(P)-bd_dom_sf"/>
</dbReference>
<dbReference type="PANTHER" id="PTHR42760:SF133">
    <property type="entry name" value="3-OXOACYL-[ACYL-CARRIER-PROTEIN] REDUCTASE"/>
    <property type="match status" value="1"/>
</dbReference>
<dbReference type="FunFam" id="3.40.50.720:FF:000084">
    <property type="entry name" value="Short-chain dehydrogenase reductase"/>
    <property type="match status" value="1"/>
</dbReference>
<dbReference type="Proteomes" id="UP001165679">
    <property type="component" value="Unassembled WGS sequence"/>
</dbReference>
<dbReference type="EMBL" id="JAPDNT010000024">
    <property type="protein sequence ID" value="MCW3476799.1"/>
    <property type="molecule type" value="Genomic_DNA"/>
</dbReference>
<protein>
    <submittedName>
        <fullName evidence="3">SDR family oxidoreductase</fullName>
    </submittedName>
</protein>
<dbReference type="SUPFAM" id="SSF51735">
    <property type="entry name" value="NAD(P)-binding Rossmann-fold domains"/>
    <property type="match status" value="1"/>
</dbReference>
<organism evidence="3 4">
    <name type="scientific">Limobrevibacterium gyesilva</name>
    <dbReference type="NCBI Taxonomy" id="2991712"/>
    <lineage>
        <taxon>Bacteria</taxon>
        <taxon>Pseudomonadati</taxon>
        <taxon>Pseudomonadota</taxon>
        <taxon>Alphaproteobacteria</taxon>
        <taxon>Acetobacterales</taxon>
        <taxon>Acetobacteraceae</taxon>
        <taxon>Limobrevibacterium</taxon>
    </lineage>
</organism>
<dbReference type="PRINTS" id="PR00080">
    <property type="entry name" value="SDRFAMILY"/>
</dbReference>
<dbReference type="AlphaFoldDB" id="A0AA41YNI8"/>
<keyword evidence="2" id="KW-0560">Oxidoreductase</keyword>
<dbReference type="InterPro" id="IPR002347">
    <property type="entry name" value="SDR_fam"/>
</dbReference>